<name>A0A1G9B952_9BACI</name>
<dbReference type="OrthoDB" id="2965923at2"/>
<accession>A0A1G9B952</accession>
<dbReference type="Proteomes" id="UP000198694">
    <property type="component" value="Unassembled WGS sequence"/>
</dbReference>
<dbReference type="EMBL" id="FNFL01000005">
    <property type="protein sequence ID" value="SDK35999.1"/>
    <property type="molecule type" value="Genomic_DNA"/>
</dbReference>
<gene>
    <name evidence="3" type="ORF">SAMN05216243_2885</name>
</gene>
<dbReference type="AlphaFoldDB" id="A0A1G9B952"/>
<protein>
    <submittedName>
        <fullName evidence="3">Uncharacterized protein</fullName>
    </submittedName>
</protein>
<keyword evidence="4" id="KW-1185">Reference proteome</keyword>
<feature type="compositionally biased region" description="Basic and acidic residues" evidence="1">
    <location>
        <begin position="27"/>
        <end position="59"/>
    </location>
</feature>
<feature type="signal peptide" evidence="2">
    <location>
        <begin position="1"/>
        <end position="18"/>
    </location>
</feature>
<organism evidence="3 4">
    <name type="scientific">Sediminibacillus albus</name>
    <dbReference type="NCBI Taxonomy" id="407036"/>
    <lineage>
        <taxon>Bacteria</taxon>
        <taxon>Bacillati</taxon>
        <taxon>Bacillota</taxon>
        <taxon>Bacilli</taxon>
        <taxon>Bacillales</taxon>
        <taxon>Bacillaceae</taxon>
        <taxon>Sediminibacillus</taxon>
    </lineage>
</organism>
<dbReference type="STRING" id="407036.SAMN05216243_2885"/>
<feature type="region of interest" description="Disordered" evidence="1">
    <location>
        <begin position="24"/>
        <end position="59"/>
    </location>
</feature>
<reference evidence="3 4" key="1">
    <citation type="submission" date="2016-10" db="EMBL/GenBank/DDBJ databases">
        <authorList>
            <person name="de Groot N.N."/>
        </authorList>
    </citation>
    <scope>NUCLEOTIDE SEQUENCE [LARGE SCALE GENOMIC DNA]</scope>
    <source>
        <strain evidence="3 4">CGMCC 1.6502</strain>
    </source>
</reference>
<evidence type="ECO:0000313" key="4">
    <source>
        <dbReference type="Proteomes" id="UP000198694"/>
    </source>
</evidence>
<evidence type="ECO:0000313" key="3">
    <source>
        <dbReference type="EMBL" id="SDK35999.1"/>
    </source>
</evidence>
<evidence type="ECO:0000256" key="1">
    <source>
        <dbReference type="SAM" id="MobiDB-lite"/>
    </source>
</evidence>
<sequence>MKKIILGMMILTLAILFAACSNEDAETSNKDEANAETTDQDKDEAKEPEEQAEDTVKAEDIEISDEIKDMTYSTIEGYEGVKDAYIEVNENEITMTIQVAAS</sequence>
<feature type="chain" id="PRO_5039164210" evidence="2">
    <location>
        <begin position="19"/>
        <end position="102"/>
    </location>
</feature>
<evidence type="ECO:0000256" key="2">
    <source>
        <dbReference type="SAM" id="SignalP"/>
    </source>
</evidence>
<dbReference type="RefSeq" id="WP_093215574.1">
    <property type="nucleotide sequence ID" value="NZ_FNFL01000005.1"/>
</dbReference>
<proteinExistence type="predicted"/>
<dbReference type="PROSITE" id="PS51257">
    <property type="entry name" value="PROKAR_LIPOPROTEIN"/>
    <property type="match status" value="1"/>
</dbReference>
<keyword evidence="2" id="KW-0732">Signal</keyword>